<dbReference type="PROSITE" id="PS50995">
    <property type="entry name" value="HTH_MARR_2"/>
    <property type="match status" value="1"/>
</dbReference>
<dbReference type="Proteomes" id="UP000613840">
    <property type="component" value="Unassembled WGS sequence"/>
</dbReference>
<comment type="caution">
    <text evidence="2">The sequence shown here is derived from an EMBL/GenBank/DDBJ whole genome shotgun (WGS) entry which is preliminary data.</text>
</comment>
<dbReference type="RefSeq" id="WP_188893477.1">
    <property type="nucleotide sequence ID" value="NZ_BMMZ01000001.1"/>
</dbReference>
<reference evidence="2" key="1">
    <citation type="journal article" date="2014" name="Int. J. Syst. Evol. Microbiol.">
        <title>Complete genome sequence of Corynebacterium casei LMG S-19264T (=DSM 44701T), isolated from a smear-ripened cheese.</title>
        <authorList>
            <consortium name="US DOE Joint Genome Institute (JGI-PGF)"/>
            <person name="Walter F."/>
            <person name="Albersmeier A."/>
            <person name="Kalinowski J."/>
            <person name="Ruckert C."/>
        </authorList>
    </citation>
    <scope>NUCLEOTIDE SEQUENCE</scope>
    <source>
        <strain evidence="2">CGMCC 4.7306</strain>
    </source>
</reference>
<keyword evidence="3" id="KW-1185">Reference proteome</keyword>
<dbReference type="EMBL" id="BMMZ01000001">
    <property type="protein sequence ID" value="GGL49033.1"/>
    <property type="molecule type" value="Genomic_DNA"/>
</dbReference>
<reference evidence="2" key="2">
    <citation type="submission" date="2020-09" db="EMBL/GenBank/DDBJ databases">
        <authorList>
            <person name="Sun Q."/>
            <person name="Zhou Y."/>
        </authorList>
    </citation>
    <scope>NUCLEOTIDE SEQUENCE</scope>
    <source>
        <strain evidence="2">CGMCC 4.7306</strain>
    </source>
</reference>
<feature type="domain" description="HTH marR-type" evidence="1">
    <location>
        <begin position="10"/>
        <end position="145"/>
    </location>
</feature>
<dbReference type="InterPro" id="IPR052526">
    <property type="entry name" value="HTH-type_Bedaq_tolerance"/>
</dbReference>
<dbReference type="PANTHER" id="PTHR39515">
    <property type="entry name" value="CONSERVED PROTEIN"/>
    <property type="match status" value="1"/>
</dbReference>
<dbReference type="InterPro" id="IPR036388">
    <property type="entry name" value="WH-like_DNA-bd_sf"/>
</dbReference>
<dbReference type="GO" id="GO:0003700">
    <property type="term" value="F:DNA-binding transcription factor activity"/>
    <property type="evidence" value="ECO:0007669"/>
    <property type="project" value="InterPro"/>
</dbReference>
<accession>A0A917W191</accession>
<proteinExistence type="predicted"/>
<dbReference type="SMART" id="SM00347">
    <property type="entry name" value="HTH_MARR"/>
    <property type="match status" value="1"/>
</dbReference>
<evidence type="ECO:0000313" key="2">
    <source>
        <dbReference type="EMBL" id="GGL49033.1"/>
    </source>
</evidence>
<dbReference type="Pfam" id="PF01047">
    <property type="entry name" value="MarR"/>
    <property type="match status" value="1"/>
</dbReference>
<evidence type="ECO:0000313" key="3">
    <source>
        <dbReference type="Proteomes" id="UP000613840"/>
    </source>
</evidence>
<name>A0A917W191_9ACTN</name>
<sequence>MMPEANASDLAELRVEISTAVARLYRRFRSERIDGDLGDAAMSILTLLYKEGPQTLKALSDHDRVTPASMSQTVNRLTSAGYAVREPDPQDGRRVLFRTTPAGDGLVARDRALRHAWFEAQLRELGEDDRRTLARAAGILRLLADS</sequence>
<dbReference type="PANTHER" id="PTHR39515:SF2">
    <property type="entry name" value="HTH-TYPE TRANSCRIPTIONAL REGULATOR RV0880"/>
    <property type="match status" value="1"/>
</dbReference>
<dbReference type="AlphaFoldDB" id="A0A917W191"/>
<dbReference type="Gene3D" id="1.10.10.10">
    <property type="entry name" value="Winged helix-like DNA-binding domain superfamily/Winged helix DNA-binding domain"/>
    <property type="match status" value="1"/>
</dbReference>
<dbReference type="SUPFAM" id="SSF46785">
    <property type="entry name" value="Winged helix' DNA-binding domain"/>
    <property type="match status" value="1"/>
</dbReference>
<gene>
    <name evidence="2" type="ORF">GCM10011575_03910</name>
</gene>
<protein>
    <submittedName>
        <fullName evidence="2">MarR family transcriptional regulator</fullName>
    </submittedName>
</protein>
<organism evidence="2 3">
    <name type="scientific">Microlunatus endophyticus</name>
    <dbReference type="NCBI Taxonomy" id="1716077"/>
    <lineage>
        <taxon>Bacteria</taxon>
        <taxon>Bacillati</taxon>
        <taxon>Actinomycetota</taxon>
        <taxon>Actinomycetes</taxon>
        <taxon>Propionibacteriales</taxon>
        <taxon>Propionibacteriaceae</taxon>
        <taxon>Microlunatus</taxon>
    </lineage>
</organism>
<dbReference type="InterPro" id="IPR000835">
    <property type="entry name" value="HTH_MarR-typ"/>
</dbReference>
<evidence type="ECO:0000259" key="1">
    <source>
        <dbReference type="PROSITE" id="PS50995"/>
    </source>
</evidence>
<dbReference type="InterPro" id="IPR036390">
    <property type="entry name" value="WH_DNA-bd_sf"/>
</dbReference>